<dbReference type="SUPFAM" id="SSF49562">
    <property type="entry name" value="C2 domain (Calcium/lipid-binding domain, CaLB)"/>
    <property type="match status" value="1"/>
</dbReference>
<dbReference type="InterPro" id="IPR052981">
    <property type="entry name" value="Ingression_C2_domain"/>
</dbReference>
<keyword evidence="3" id="KW-1185">Reference proteome</keyword>
<dbReference type="InterPro" id="IPR035892">
    <property type="entry name" value="C2_domain_sf"/>
</dbReference>
<accession>A0A6G0X1Z7</accession>
<dbReference type="InterPro" id="IPR000008">
    <property type="entry name" value="C2_dom"/>
</dbReference>
<dbReference type="PANTHER" id="PTHR47052">
    <property type="entry name" value="CONSERVED SERINE PROLINE-RICH PROTEIN (AFU_ORTHOLOGUE AFUA_2G01790)"/>
    <property type="match status" value="1"/>
</dbReference>
<dbReference type="PROSITE" id="PS50004">
    <property type="entry name" value="C2"/>
    <property type="match status" value="1"/>
</dbReference>
<name>A0A6G0X1Z7_9STRA</name>
<dbReference type="CDD" id="cd00030">
    <property type="entry name" value="C2"/>
    <property type="match status" value="1"/>
</dbReference>
<dbReference type="Gene3D" id="2.60.40.150">
    <property type="entry name" value="C2 domain"/>
    <property type="match status" value="1"/>
</dbReference>
<dbReference type="VEuPathDB" id="FungiDB:AeMF1_008930"/>
<dbReference type="Proteomes" id="UP000481153">
    <property type="component" value="Unassembled WGS sequence"/>
</dbReference>
<dbReference type="EMBL" id="VJMJ01000119">
    <property type="protein sequence ID" value="KAF0733829.1"/>
    <property type="molecule type" value="Genomic_DNA"/>
</dbReference>
<dbReference type="SMART" id="SM00239">
    <property type="entry name" value="C2"/>
    <property type="match status" value="1"/>
</dbReference>
<feature type="domain" description="C2" evidence="1">
    <location>
        <begin position="1"/>
        <end position="101"/>
    </location>
</feature>
<evidence type="ECO:0000259" key="1">
    <source>
        <dbReference type="PROSITE" id="PS50004"/>
    </source>
</evidence>
<reference evidence="2 3" key="1">
    <citation type="submission" date="2019-07" db="EMBL/GenBank/DDBJ databases">
        <title>Genomics analysis of Aphanomyces spp. identifies a new class of oomycete effector associated with host adaptation.</title>
        <authorList>
            <person name="Gaulin E."/>
        </authorList>
    </citation>
    <scope>NUCLEOTIDE SEQUENCE [LARGE SCALE GENOMIC DNA]</scope>
    <source>
        <strain evidence="2 3">ATCC 201684</strain>
    </source>
</reference>
<sequence>MPELHLHAVGGRNLYDAQTFGKQDPFCKIQVGNQLQTTRVHDNGDRCPVWNEKFIFHVQNPQVDQITITIEDENTFVNGYIGSVCIPVNAFLHGQFVDQWFPVMRNTDHNGEINLRIQLMSVPGDMAGVPQPGYPAAQPGIVYSAAPSPPVYVVGAPVVYETPVVQEPPVAVSSVAVGAAAGLGVGLVGGALLGAALSDGGGDPCYYDSSSSDSD</sequence>
<evidence type="ECO:0000313" key="2">
    <source>
        <dbReference type="EMBL" id="KAF0733829.1"/>
    </source>
</evidence>
<proteinExistence type="predicted"/>
<gene>
    <name evidence="2" type="ORF">Ae201684_009393</name>
</gene>
<dbReference type="PANTHER" id="PTHR47052:SF3">
    <property type="entry name" value="INGRESSION PROTEIN 1"/>
    <property type="match status" value="1"/>
</dbReference>
<dbReference type="AlphaFoldDB" id="A0A6G0X1Z7"/>
<comment type="caution">
    <text evidence="2">The sequence shown here is derived from an EMBL/GenBank/DDBJ whole genome shotgun (WGS) entry which is preliminary data.</text>
</comment>
<organism evidence="2 3">
    <name type="scientific">Aphanomyces euteiches</name>
    <dbReference type="NCBI Taxonomy" id="100861"/>
    <lineage>
        <taxon>Eukaryota</taxon>
        <taxon>Sar</taxon>
        <taxon>Stramenopiles</taxon>
        <taxon>Oomycota</taxon>
        <taxon>Saprolegniomycetes</taxon>
        <taxon>Saprolegniales</taxon>
        <taxon>Verrucalvaceae</taxon>
        <taxon>Aphanomyces</taxon>
    </lineage>
</organism>
<dbReference type="Pfam" id="PF00168">
    <property type="entry name" value="C2"/>
    <property type="match status" value="1"/>
</dbReference>
<protein>
    <recommendedName>
        <fullName evidence="1">C2 domain-containing protein</fullName>
    </recommendedName>
</protein>
<evidence type="ECO:0000313" key="3">
    <source>
        <dbReference type="Proteomes" id="UP000481153"/>
    </source>
</evidence>